<dbReference type="Proteomes" id="UP000193077">
    <property type="component" value="Unassembled WGS sequence"/>
</dbReference>
<keyword evidence="3" id="KW-1185">Reference proteome</keyword>
<dbReference type="RefSeq" id="WP_085794880.1">
    <property type="nucleotide sequence ID" value="NZ_FWFO01000001.1"/>
</dbReference>
<evidence type="ECO:0000313" key="2">
    <source>
        <dbReference type="EMBL" id="SLN30347.1"/>
    </source>
</evidence>
<dbReference type="OrthoDB" id="7858211at2"/>
<feature type="domain" description="ABC-type transport auxiliary lipoprotein component" evidence="1">
    <location>
        <begin position="25"/>
        <end position="182"/>
    </location>
</feature>
<sequence>MNRLIRPLFVATLVLAGCSGPVERYLLPEITGVNTYRTGVRTVEVSTLDLPAYAEDTEISLQGEDGVLRPTKSGFWADEPDRALTELLAAGLDLALSSNVAAEPWPFDTPPDVQVTVKVGKLSGVPGQDLRFTGQYFLTSPAHGHLEKAYRFAYSVPMADDSVAAVATAQSNAMKLLVNDVAKRIATGR</sequence>
<dbReference type="Gene3D" id="3.40.50.10610">
    <property type="entry name" value="ABC-type transport auxiliary lipoprotein component"/>
    <property type="match status" value="1"/>
</dbReference>
<evidence type="ECO:0000313" key="3">
    <source>
        <dbReference type="Proteomes" id="UP000193077"/>
    </source>
</evidence>
<dbReference type="AlphaFoldDB" id="A0A1Y5S2T6"/>
<organism evidence="2 3">
    <name type="scientific">Falsiruegeria litorea R37</name>
    <dbReference type="NCBI Taxonomy" id="1200284"/>
    <lineage>
        <taxon>Bacteria</taxon>
        <taxon>Pseudomonadati</taxon>
        <taxon>Pseudomonadota</taxon>
        <taxon>Alphaproteobacteria</taxon>
        <taxon>Rhodobacterales</taxon>
        <taxon>Roseobacteraceae</taxon>
        <taxon>Falsiruegeria</taxon>
    </lineage>
</organism>
<accession>A0A1Y5S2T6</accession>
<dbReference type="Pfam" id="PF03886">
    <property type="entry name" value="ABC_trans_aux"/>
    <property type="match status" value="1"/>
</dbReference>
<proteinExistence type="predicted"/>
<dbReference type="PROSITE" id="PS51257">
    <property type="entry name" value="PROKAR_LIPOPROTEIN"/>
    <property type="match status" value="1"/>
</dbReference>
<protein>
    <recommendedName>
        <fullName evidence="1">ABC-type transport auxiliary lipoprotein component domain-containing protein</fullName>
    </recommendedName>
</protein>
<gene>
    <name evidence="2" type="ORF">TRL7639_01247</name>
</gene>
<dbReference type="EMBL" id="FWFO01000001">
    <property type="protein sequence ID" value="SLN30347.1"/>
    <property type="molecule type" value="Genomic_DNA"/>
</dbReference>
<evidence type="ECO:0000259" key="1">
    <source>
        <dbReference type="Pfam" id="PF03886"/>
    </source>
</evidence>
<reference evidence="2 3" key="1">
    <citation type="submission" date="2017-03" db="EMBL/GenBank/DDBJ databases">
        <authorList>
            <person name="Afonso C.L."/>
            <person name="Miller P.J."/>
            <person name="Scott M.A."/>
            <person name="Spackman E."/>
            <person name="Goraichik I."/>
            <person name="Dimitrov K.M."/>
            <person name="Suarez D.L."/>
            <person name="Swayne D.E."/>
        </authorList>
    </citation>
    <scope>NUCLEOTIDE SEQUENCE [LARGE SCALE GENOMIC DNA]</scope>
    <source>
        <strain evidence="2 3">CECT 7639</strain>
    </source>
</reference>
<name>A0A1Y5S2T6_9RHOB</name>
<dbReference type="InterPro" id="IPR005586">
    <property type="entry name" value="ABC_trans_aux"/>
</dbReference>
<dbReference type="SUPFAM" id="SSF159594">
    <property type="entry name" value="XCC0632-like"/>
    <property type="match status" value="1"/>
</dbReference>